<feature type="region of interest" description="Disordered" evidence="2">
    <location>
        <begin position="744"/>
        <end position="765"/>
    </location>
</feature>
<dbReference type="PANTHER" id="PTHR22767:SF3">
    <property type="entry name" value="N-ALPHA-ACETYLTRANSFERASE 25, NATB AUXILIARY SUBUNIT"/>
    <property type="match status" value="1"/>
</dbReference>
<sequence length="1098" mass="113588">MALHGNDAYERKLRPLYDALDARSWKQAAKLADAALKKYKGDQLVRALKGYALFRCGRADEALQMMHDITTEGPEAERVLMTMTYTLKAAGKPEAVAQAYIAAAEMHPRDVEILEGLFKSHVRNFDFVKQQQVAMRLSKLMPAGPDNLCSWWIVCSLALQARAALLHKDQRGDPLGAQGGRGGLAADKLLQLAETIAARQAAPAAAAAPATAGQDGSAALSYEALLLYLDLLQGQGKAQQAVEVVQGPLGGAVPLPADRLQLRAAALVRAGDLPAASACYLQAVQAAPDDWLSWQLYLDCMLPRGSSSSSSSNGGRFPVGVVGGLAEIWDRQQQQGAAAGGEEEVKALVALEDSVSQLGARLAASDSWRSQLERGTLRGPHLWACELLLRRLRLSQAADNDAPAASEEHQQEMAAAVGEAFAKLAATFSCANDLRPYLATLSGAAATQLAAQVHTQAAKLNAEEGQAAGSSTSSTSSEAMAAAGEPAPVANGASSGSSGGRGQSGEVRRLQRLVNAHQIELELGLPRFATAEEAAGHAAALLDLYRRHMHLSADLDEKERGYGEELVVGAVKALMAAAALEVAAAQQAATAAAAPSPPPPGRTIARMLQAVLVLEAAQQRRKVSAPLRLAATALYSLLGAPKLAAAQFAALDIKSILHDSMTGHWLLPLLAGGADADADLARWVDGCARLHELHQADAGESLSLALEHGTYSKVSEFVDFKERLQHSHSRALAAVGGALLGGSSRGGKAASDSEGGEVSSAGQQAALQHTRQLLAAARGEPAAEGGVADGGTGGGSTHGARLLLRFNEDLSTRPCWYPPASASGSAVTDWWRAAAKGHPAAGYAHCWWAQPLAAEGPSPAAADWRQRCLAELRVRLAWALTFTSSLANAADAAALLEQVQPLLPQPPTEADAGPNGSLQGAACRAVLAVLLALGGAAAEDEAAVQQLGQACTTAAQQSGVDLAAARHLPLLPGSVASAAAAVAADCRRIAAVCSRLQKLCAAAGRKSAAAAAAETAYTAAAAGKAVAQASAELATEALEQRVERVMQLLDSCRGGGGSGDALWSFEPALDARPVVAAVVQAQMAVLRSTSSSNDPARS</sequence>
<name>A0A9D4TJM0_CHLVU</name>
<dbReference type="Pfam" id="PF09797">
    <property type="entry name" value="NatB_MDM20"/>
    <property type="match status" value="1"/>
</dbReference>
<evidence type="ECO:0000313" key="3">
    <source>
        <dbReference type="EMBL" id="KAI3427275.1"/>
    </source>
</evidence>
<evidence type="ECO:0000256" key="1">
    <source>
        <dbReference type="ARBA" id="ARBA00006298"/>
    </source>
</evidence>
<dbReference type="OrthoDB" id="1874341at2759"/>
<reference evidence="3" key="1">
    <citation type="journal article" date="2019" name="Plant J.">
        <title>Chlorella vulgaris genome assembly and annotation reveals the molecular basis for metabolic acclimation to high light conditions.</title>
        <authorList>
            <person name="Cecchin M."/>
            <person name="Marcolungo L."/>
            <person name="Rossato M."/>
            <person name="Girolomoni L."/>
            <person name="Cosentino E."/>
            <person name="Cuine S."/>
            <person name="Li-Beisson Y."/>
            <person name="Delledonne M."/>
            <person name="Ballottari M."/>
        </authorList>
    </citation>
    <scope>NUCLEOTIDE SEQUENCE</scope>
    <source>
        <strain evidence="3">211/11P</strain>
    </source>
</reference>
<protein>
    <submittedName>
        <fullName evidence="3">Uncharacterized protein</fullName>
    </submittedName>
</protein>
<feature type="compositionally biased region" description="Low complexity" evidence="2">
    <location>
        <begin position="463"/>
        <end position="496"/>
    </location>
</feature>
<proteinExistence type="inferred from homology"/>
<feature type="region of interest" description="Disordered" evidence="2">
    <location>
        <begin position="462"/>
        <end position="506"/>
    </location>
</feature>
<comment type="caution">
    <text evidence="3">The sequence shown here is derived from an EMBL/GenBank/DDBJ whole genome shotgun (WGS) entry which is preliminary data.</text>
</comment>
<organism evidence="3 4">
    <name type="scientific">Chlorella vulgaris</name>
    <name type="common">Green alga</name>
    <dbReference type="NCBI Taxonomy" id="3077"/>
    <lineage>
        <taxon>Eukaryota</taxon>
        <taxon>Viridiplantae</taxon>
        <taxon>Chlorophyta</taxon>
        <taxon>core chlorophytes</taxon>
        <taxon>Trebouxiophyceae</taxon>
        <taxon>Chlorellales</taxon>
        <taxon>Chlorellaceae</taxon>
        <taxon>Chlorella clade</taxon>
        <taxon>Chlorella</taxon>
    </lineage>
</organism>
<dbReference type="Gene3D" id="1.25.40.1040">
    <property type="match status" value="1"/>
</dbReference>
<dbReference type="EMBL" id="SIDB01000010">
    <property type="protein sequence ID" value="KAI3427275.1"/>
    <property type="molecule type" value="Genomic_DNA"/>
</dbReference>
<accession>A0A9D4TJM0</accession>
<dbReference type="SUPFAM" id="SSF48452">
    <property type="entry name" value="TPR-like"/>
    <property type="match status" value="1"/>
</dbReference>
<dbReference type="GO" id="GO:0031416">
    <property type="term" value="C:NatB complex"/>
    <property type="evidence" value="ECO:0007669"/>
    <property type="project" value="TreeGrafter"/>
</dbReference>
<keyword evidence="4" id="KW-1185">Reference proteome</keyword>
<gene>
    <name evidence="3" type="ORF">D9Q98_007207</name>
</gene>
<reference evidence="3" key="2">
    <citation type="submission" date="2020-11" db="EMBL/GenBank/DDBJ databases">
        <authorList>
            <person name="Cecchin M."/>
            <person name="Marcolungo L."/>
            <person name="Rossato M."/>
            <person name="Girolomoni L."/>
            <person name="Cosentino E."/>
            <person name="Cuine S."/>
            <person name="Li-Beisson Y."/>
            <person name="Delledonne M."/>
            <person name="Ballottari M."/>
        </authorList>
    </citation>
    <scope>NUCLEOTIDE SEQUENCE</scope>
    <source>
        <strain evidence="3">211/11P</strain>
        <tissue evidence="3">Whole cell</tissue>
    </source>
</reference>
<dbReference type="PANTHER" id="PTHR22767">
    <property type="entry name" value="N-TERMINAL ACETYLTRANSFERASE-RELATED"/>
    <property type="match status" value="1"/>
</dbReference>
<evidence type="ECO:0000256" key="2">
    <source>
        <dbReference type="SAM" id="MobiDB-lite"/>
    </source>
</evidence>
<dbReference type="InterPro" id="IPR019183">
    <property type="entry name" value="NAA25_NatB_aux_su"/>
</dbReference>
<evidence type="ECO:0000313" key="4">
    <source>
        <dbReference type="Proteomes" id="UP001055712"/>
    </source>
</evidence>
<dbReference type="InterPro" id="IPR011990">
    <property type="entry name" value="TPR-like_helical_dom_sf"/>
</dbReference>
<dbReference type="AlphaFoldDB" id="A0A9D4TJM0"/>
<dbReference type="Proteomes" id="UP001055712">
    <property type="component" value="Unassembled WGS sequence"/>
</dbReference>
<comment type="similarity">
    <text evidence="1">Belongs to the MDM20/NAA25 family.</text>
</comment>